<evidence type="ECO:0000259" key="2">
    <source>
        <dbReference type="PROSITE" id="PS50943"/>
    </source>
</evidence>
<organism evidence="3 4">
    <name type="scientific">Candidatus Endobugula sertula</name>
    <name type="common">Bugula neritina bacterial symbiont</name>
    <dbReference type="NCBI Taxonomy" id="62101"/>
    <lineage>
        <taxon>Bacteria</taxon>
        <taxon>Pseudomonadati</taxon>
        <taxon>Pseudomonadota</taxon>
        <taxon>Gammaproteobacteria</taxon>
        <taxon>Cellvibrionales</taxon>
        <taxon>Cellvibrionaceae</taxon>
        <taxon>Candidatus Endobugula</taxon>
    </lineage>
</organism>
<dbReference type="InterPro" id="IPR010982">
    <property type="entry name" value="Lambda_DNA-bd_dom_sf"/>
</dbReference>
<reference evidence="3 4" key="1">
    <citation type="journal article" date="2016" name="Appl. Environ. Microbiol.">
        <title>Lack of Overt Genome Reduction in the Bryostatin-Producing Bryozoan Symbiont "Candidatus Endobugula sertula".</title>
        <authorList>
            <person name="Miller I.J."/>
            <person name="Vanee N."/>
            <person name="Fong S.S."/>
            <person name="Lim-Fong G.E."/>
            <person name="Kwan J.C."/>
        </authorList>
    </citation>
    <scope>NUCLEOTIDE SEQUENCE [LARGE SCALE GENOMIC DNA]</scope>
    <source>
        <strain evidence="3">AB1-4</strain>
    </source>
</reference>
<dbReference type="AlphaFoldDB" id="A0A1D2QS18"/>
<proteinExistence type="predicted"/>
<dbReference type="CDD" id="cd00093">
    <property type="entry name" value="HTH_XRE"/>
    <property type="match status" value="1"/>
</dbReference>
<name>A0A1D2QS18_9GAMM</name>
<dbReference type="STRING" id="62101.AB835_03930"/>
<dbReference type="SMART" id="SM00530">
    <property type="entry name" value="HTH_XRE"/>
    <property type="match status" value="1"/>
</dbReference>
<dbReference type="PANTHER" id="PTHR46558:SF4">
    <property type="entry name" value="DNA-BIDING PHAGE PROTEIN"/>
    <property type="match status" value="1"/>
</dbReference>
<feature type="domain" description="HTH cro/C1-type" evidence="2">
    <location>
        <begin position="22"/>
        <end position="76"/>
    </location>
</feature>
<dbReference type="GO" id="GO:0003677">
    <property type="term" value="F:DNA binding"/>
    <property type="evidence" value="ECO:0007669"/>
    <property type="project" value="UniProtKB-KW"/>
</dbReference>
<protein>
    <recommendedName>
        <fullName evidence="2">HTH cro/C1-type domain-containing protein</fullName>
    </recommendedName>
</protein>
<dbReference type="InterPro" id="IPR001387">
    <property type="entry name" value="Cro/C1-type_HTH"/>
</dbReference>
<keyword evidence="1" id="KW-0238">DNA-binding</keyword>
<evidence type="ECO:0000313" key="3">
    <source>
        <dbReference type="EMBL" id="ODS24379.1"/>
    </source>
</evidence>
<dbReference type="SUPFAM" id="SSF47413">
    <property type="entry name" value="lambda repressor-like DNA-binding domains"/>
    <property type="match status" value="1"/>
</dbReference>
<comment type="caution">
    <text evidence="3">The sequence shown here is derived from an EMBL/GenBank/DDBJ whole genome shotgun (WGS) entry which is preliminary data.</text>
</comment>
<sequence length="134" mass="15428">MDNRLNILMQNTALRHAFGARVKQLRKEHDWSQKQLAGQLDIRFQLLNKYEGGQHIPPPETLIKLANALGTTVDFLLTGNPQQELPSVDDSLFRRFQVLERFNEEDKQTVIKLIDAMIAKQRMTSALTPMDMPQ</sequence>
<dbReference type="Pfam" id="PF01381">
    <property type="entry name" value="HTH_3"/>
    <property type="match status" value="1"/>
</dbReference>
<dbReference type="PROSITE" id="PS50943">
    <property type="entry name" value="HTH_CROC1"/>
    <property type="match status" value="1"/>
</dbReference>
<dbReference type="PANTHER" id="PTHR46558">
    <property type="entry name" value="TRACRIPTIONAL REGULATORY PROTEIN-RELATED-RELATED"/>
    <property type="match status" value="1"/>
</dbReference>
<evidence type="ECO:0000256" key="1">
    <source>
        <dbReference type="ARBA" id="ARBA00023125"/>
    </source>
</evidence>
<evidence type="ECO:0000313" key="4">
    <source>
        <dbReference type="Proteomes" id="UP000242502"/>
    </source>
</evidence>
<accession>A0A1D2QS18</accession>
<dbReference type="EMBL" id="MDLC01000010">
    <property type="protein sequence ID" value="ODS24379.1"/>
    <property type="molecule type" value="Genomic_DNA"/>
</dbReference>
<gene>
    <name evidence="3" type="ORF">AB835_03930</name>
</gene>
<dbReference type="Proteomes" id="UP000242502">
    <property type="component" value="Unassembled WGS sequence"/>
</dbReference>
<dbReference type="Gene3D" id="1.10.260.40">
    <property type="entry name" value="lambda repressor-like DNA-binding domains"/>
    <property type="match status" value="1"/>
</dbReference>